<keyword evidence="1" id="KW-1133">Transmembrane helix</keyword>
<dbReference type="EMBL" id="UGYV01000001">
    <property type="protein sequence ID" value="SUI93633.1"/>
    <property type="molecule type" value="Genomic_DNA"/>
</dbReference>
<reference evidence="2 3" key="1">
    <citation type="submission" date="2018-06" db="EMBL/GenBank/DDBJ databases">
        <authorList>
            <consortium name="Pathogen Informatics"/>
            <person name="Doyle S."/>
        </authorList>
    </citation>
    <scope>NUCLEOTIDE SEQUENCE [LARGE SCALE GENOMIC DNA]</scope>
    <source>
        <strain evidence="2 3">NCTC10736</strain>
    </source>
</reference>
<evidence type="ECO:0000313" key="3">
    <source>
        <dbReference type="Proteomes" id="UP000255061"/>
    </source>
</evidence>
<keyword evidence="1" id="KW-0472">Membrane</keyword>
<dbReference type="InterPro" id="IPR020000">
    <property type="entry name" value="Phage_P2_LysB"/>
</dbReference>
<dbReference type="Proteomes" id="UP000255061">
    <property type="component" value="Unassembled WGS sequence"/>
</dbReference>
<evidence type="ECO:0000256" key="1">
    <source>
        <dbReference type="SAM" id="Phobius"/>
    </source>
</evidence>
<protein>
    <submittedName>
        <fullName evidence="2">Phage lysis regulatory protein, LysB family</fullName>
    </submittedName>
</protein>
<organism evidence="2 3">
    <name type="scientific">Shewanella morhuae</name>
    <dbReference type="NCBI Taxonomy" id="365591"/>
    <lineage>
        <taxon>Bacteria</taxon>
        <taxon>Pseudomonadati</taxon>
        <taxon>Pseudomonadota</taxon>
        <taxon>Gammaproteobacteria</taxon>
        <taxon>Alteromonadales</taxon>
        <taxon>Shewanellaceae</taxon>
        <taxon>Shewanella</taxon>
    </lineage>
</organism>
<keyword evidence="1" id="KW-0812">Transmembrane</keyword>
<name>A0A380B5S5_9GAMM</name>
<proteinExistence type="predicted"/>
<dbReference type="NCBIfam" id="TIGR03495">
    <property type="entry name" value="phage_LysB"/>
    <property type="match status" value="1"/>
</dbReference>
<dbReference type="AlphaFoldDB" id="A0A380B5S5"/>
<gene>
    <name evidence="2" type="ORF">NCTC10736_03771</name>
</gene>
<dbReference type="RefSeq" id="WP_115407015.1">
    <property type="nucleotide sequence ID" value="NZ_UGYV01000001.1"/>
</dbReference>
<feature type="transmembrane region" description="Helical" evidence="1">
    <location>
        <begin position="12"/>
        <end position="33"/>
    </location>
</feature>
<sequence>MLSLLSRFIQPFAGYLIVAAIGIVLTMAGVIYLQQERLNKLQQTQGAMLQSLTQTSQSYFDLKQLSAENQQAQAELRTQLASVNSTSQYRKNKIEELKRELSDVKAWADTLLPDAIRRLHQRPAISGSAEYRRWLSTRDPLSVAGEQSNQQPRDKQ</sequence>
<evidence type="ECO:0000313" key="2">
    <source>
        <dbReference type="EMBL" id="SUI93633.1"/>
    </source>
</evidence>
<accession>A0A380B5S5</accession>